<feature type="region of interest" description="Disordered" evidence="1">
    <location>
        <begin position="72"/>
        <end position="97"/>
    </location>
</feature>
<dbReference type="EMBL" id="JALJOU010000029">
    <property type="protein sequence ID" value="KAK9835128.1"/>
    <property type="molecule type" value="Genomic_DNA"/>
</dbReference>
<feature type="region of interest" description="Disordered" evidence="1">
    <location>
        <begin position="1"/>
        <end position="32"/>
    </location>
</feature>
<keyword evidence="3" id="KW-1185">Reference proteome</keyword>
<gene>
    <name evidence="2" type="ORF">WJX81_000158</name>
</gene>
<dbReference type="Proteomes" id="UP001445335">
    <property type="component" value="Unassembled WGS sequence"/>
</dbReference>
<reference evidence="2 3" key="1">
    <citation type="journal article" date="2024" name="Nat. Commun.">
        <title>Phylogenomics reveals the evolutionary origins of lichenization in chlorophyte algae.</title>
        <authorList>
            <person name="Puginier C."/>
            <person name="Libourel C."/>
            <person name="Otte J."/>
            <person name="Skaloud P."/>
            <person name="Haon M."/>
            <person name="Grisel S."/>
            <person name="Petersen M."/>
            <person name="Berrin J.G."/>
            <person name="Delaux P.M."/>
            <person name="Dal Grande F."/>
            <person name="Keller J."/>
        </authorList>
    </citation>
    <scope>NUCLEOTIDE SEQUENCE [LARGE SCALE GENOMIC DNA]</scope>
    <source>
        <strain evidence="2 3">SAG 245.80</strain>
    </source>
</reference>
<dbReference type="AlphaFoldDB" id="A0AAW1RN89"/>
<accession>A0AAW1RN89</accession>
<name>A0AAW1RN89_9CHLO</name>
<feature type="compositionally biased region" description="Basic and acidic residues" evidence="1">
    <location>
        <begin position="74"/>
        <end position="97"/>
    </location>
</feature>
<evidence type="ECO:0000313" key="2">
    <source>
        <dbReference type="EMBL" id="KAK9835128.1"/>
    </source>
</evidence>
<sequence>MLEQGSGRRPLCELNGSQASQTPAVHLHSGQDKAWRSTAHCTLRDLCAEDKRKVAKLIRQVVEAEQRVQQLTAHAEEEARTRQRELERMQARSQEAAKESADLRAKLSRALALLRTYQGRLRAAHASAAAAPPPNGLSSLAAGPAGKHAGVAPAAASTALAARGTAPRARAPLQAETDLDESLLDLVAEWVHSGGELLGARRDSSSLVEENDVMSLISEQDWDARL</sequence>
<evidence type="ECO:0000313" key="3">
    <source>
        <dbReference type="Proteomes" id="UP001445335"/>
    </source>
</evidence>
<proteinExistence type="predicted"/>
<comment type="caution">
    <text evidence="2">The sequence shown here is derived from an EMBL/GenBank/DDBJ whole genome shotgun (WGS) entry which is preliminary data.</text>
</comment>
<organism evidence="2 3">
    <name type="scientific">Elliptochloris bilobata</name>
    <dbReference type="NCBI Taxonomy" id="381761"/>
    <lineage>
        <taxon>Eukaryota</taxon>
        <taxon>Viridiplantae</taxon>
        <taxon>Chlorophyta</taxon>
        <taxon>core chlorophytes</taxon>
        <taxon>Trebouxiophyceae</taxon>
        <taxon>Trebouxiophyceae incertae sedis</taxon>
        <taxon>Elliptochloris clade</taxon>
        <taxon>Elliptochloris</taxon>
    </lineage>
</organism>
<protein>
    <submittedName>
        <fullName evidence="2">Uncharacterized protein</fullName>
    </submittedName>
</protein>
<evidence type="ECO:0000256" key="1">
    <source>
        <dbReference type="SAM" id="MobiDB-lite"/>
    </source>
</evidence>